<organism evidence="7 8">
    <name type="scientific">Slackia isoflavoniconvertens</name>
    <dbReference type="NCBI Taxonomy" id="572010"/>
    <lineage>
        <taxon>Bacteria</taxon>
        <taxon>Bacillati</taxon>
        <taxon>Actinomycetota</taxon>
        <taxon>Coriobacteriia</taxon>
        <taxon>Eggerthellales</taxon>
        <taxon>Eggerthellaceae</taxon>
        <taxon>Slackia</taxon>
    </lineage>
</organism>
<comment type="caution">
    <text evidence="7">The sequence shown here is derived from an EMBL/GenBank/DDBJ whole genome shotgun (WGS) entry which is preliminary data.</text>
</comment>
<evidence type="ECO:0000256" key="5">
    <source>
        <dbReference type="ARBA" id="ARBA00023014"/>
    </source>
</evidence>
<evidence type="ECO:0000256" key="1">
    <source>
        <dbReference type="ARBA" id="ARBA00001966"/>
    </source>
</evidence>
<dbReference type="RefSeq" id="WP_114615767.1">
    <property type="nucleotide sequence ID" value="NZ_PPTO01000010.1"/>
</dbReference>
<dbReference type="Pfam" id="PF04055">
    <property type="entry name" value="Radical_SAM"/>
    <property type="match status" value="1"/>
</dbReference>
<evidence type="ECO:0000313" key="7">
    <source>
        <dbReference type="EMBL" id="RDB57963.1"/>
    </source>
</evidence>
<dbReference type="PANTHER" id="PTHR43409">
    <property type="entry name" value="ANAEROBIC MAGNESIUM-PROTOPORPHYRIN IX MONOMETHYL ESTER CYCLASE-RELATED"/>
    <property type="match status" value="1"/>
</dbReference>
<dbReference type="SFLD" id="SFLDS00029">
    <property type="entry name" value="Radical_SAM"/>
    <property type="match status" value="1"/>
</dbReference>
<dbReference type="GO" id="GO:0046872">
    <property type="term" value="F:metal ion binding"/>
    <property type="evidence" value="ECO:0007669"/>
    <property type="project" value="UniProtKB-KW"/>
</dbReference>
<dbReference type="InterPro" id="IPR051198">
    <property type="entry name" value="BchE-like"/>
</dbReference>
<comment type="cofactor">
    <cofactor evidence="1">
        <name>[4Fe-4S] cluster</name>
        <dbReference type="ChEBI" id="CHEBI:49883"/>
    </cofactor>
</comment>
<dbReference type="SUPFAM" id="SSF102114">
    <property type="entry name" value="Radical SAM enzymes"/>
    <property type="match status" value="1"/>
</dbReference>
<keyword evidence="3" id="KW-0479">Metal-binding</keyword>
<keyword evidence="4" id="KW-0408">Iron</keyword>
<keyword evidence="5" id="KW-0411">Iron-sulfur</keyword>
<dbReference type="AlphaFoldDB" id="A0A369LE89"/>
<dbReference type="InterPro" id="IPR007197">
    <property type="entry name" value="rSAM"/>
</dbReference>
<dbReference type="InterPro" id="IPR058240">
    <property type="entry name" value="rSAM_sf"/>
</dbReference>
<evidence type="ECO:0000259" key="6">
    <source>
        <dbReference type="PROSITE" id="PS51918"/>
    </source>
</evidence>
<dbReference type="GO" id="GO:0051536">
    <property type="term" value="F:iron-sulfur cluster binding"/>
    <property type="evidence" value="ECO:0007669"/>
    <property type="project" value="UniProtKB-KW"/>
</dbReference>
<dbReference type="PANTHER" id="PTHR43409:SF4">
    <property type="entry name" value="RADICAL SAM SUPERFAMILY PROTEIN"/>
    <property type="match status" value="1"/>
</dbReference>
<evidence type="ECO:0000256" key="4">
    <source>
        <dbReference type="ARBA" id="ARBA00023004"/>
    </source>
</evidence>
<feature type="domain" description="Radical SAM core" evidence="6">
    <location>
        <begin position="11"/>
        <end position="259"/>
    </location>
</feature>
<dbReference type="CDD" id="cd01335">
    <property type="entry name" value="Radical_SAM"/>
    <property type="match status" value="1"/>
</dbReference>
<keyword evidence="2" id="KW-0949">S-adenosyl-L-methionine</keyword>
<proteinExistence type="predicted"/>
<sequence length="310" mass="34140">MHYTGTIWRPPYEADSLLLEATAGCTHGKCKFCTLYDELPFKFRPATQETIEADLLEAQTWLHDPLRKAERSLFRLPSPKRCRVFLTGANPFGLRAKHLLGISELVKKHFPSCESIGCFARVTDVARKADDELAALADAGYDGLTIGVETGDDDALSFMCKGYAAPDVVEQCARLDAAGIGYAFFYLVGVSGKGRGVVGAKKSAAVFNRANPWLVAANMLTVFPDSELYSEIERGNWAEESETEKYEEVMALVESLSIPTEFAMLGASNPVMMQGLLPEQRQAILDALGRVVSETGEEGLRTYRETLRHL</sequence>
<dbReference type="SFLD" id="SFLDG01095">
    <property type="entry name" value="Uncharacterised_Radical_SAM_Su"/>
    <property type="match status" value="1"/>
</dbReference>
<dbReference type="SMART" id="SM00729">
    <property type="entry name" value="Elp3"/>
    <property type="match status" value="1"/>
</dbReference>
<evidence type="ECO:0000313" key="8">
    <source>
        <dbReference type="Proteomes" id="UP000253975"/>
    </source>
</evidence>
<dbReference type="PROSITE" id="PS51918">
    <property type="entry name" value="RADICAL_SAM"/>
    <property type="match status" value="1"/>
</dbReference>
<dbReference type="InterPro" id="IPR006638">
    <property type="entry name" value="Elp3/MiaA/NifB-like_rSAM"/>
</dbReference>
<evidence type="ECO:0000256" key="2">
    <source>
        <dbReference type="ARBA" id="ARBA00022691"/>
    </source>
</evidence>
<dbReference type="SFLD" id="SFLDG01082">
    <property type="entry name" value="B12-binding_domain_containing"/>
    <property type="match status" value="1"/>
</dbReference>
<reference evidence="7 8" key="1">
    <citation type="journal article" date="2018" name="Elife">
        <title>Discovery and characterization of a prevalent human gut bacterial enzyme sufficient for the inactivation of a family of plant toxins.</title>
        <authorList>
            <person name="Koppel N."/>
            <person name="Bisanz J.E."/>
            <person name="Pandelia M.E."/>
            <person name="Turnbaugh P.J."/>
            <person name="Balskus E.P."/>
        </authorList>
    </citation>
    <scope>NUCLEOTIDE SEQUENCE [LARGE SCALE GENOMIC DNA]</scope>
    <source>
        <strain evidence="7 8">OB21 GAM31</strain>
    </source>
</reference>
<evidence type="ECO:0000256" key="3">
    <source>
        <dbReference type="ARBA" id="ARBA00022723"/>
    </source>
</evidence>
<dbReference type="GO" id="GO:0003824">
    <property type="term" value="F:catalytic activity"/>
    <property type="evidence" value="ECO:0007669"/>
    <property type="project" value="InterPro"/>
</dbReference>
<dbReference type="EMBL" id="PPTO01000010">
    <property type="protein sequence ID" value="RDB57963.1"/>
    <property type="molecule type" value="Genomic_DNA"/>
</dbReference>
<gene>
    <name evidence="7" type="ORF">C1881_06750</name>
</gene>
<accession>A0A369LE89</accession>
<protein>
    <submittedName>
        <fullName evidence="7">Radical SAM protein</fullName>
    </submittedName>
</protein>
<name>A0A369LE89_9ACTN</name>
<dbReference type="Proteomes" id="UP000253975">
    <property type="component" value="Unassembled WGS sequence"/>
</dbReference>